<protein>
    <submittedName>
        <fullName evidence="1">DUF2384 domain-containing protein</fullName>
    </submittedName>
</protein>
<dbReference type="Proteomes" id="UP000460751">
    <property type="component" value="Unassembled WGS sequence"/>
</dbReference>
<comment type="caution">
    <text evidence="1">The sequence shown here is derived from an EMBL/GenBank/DDBJ whole genome shotgun (WGS) entry which is preliminary data.</text>
</comment>
<dbReference type="EMBL" id="WMEX01000006">
    <property type="protein sequence ID" value="MYL27559.1"/>
    <property type="molecule type" value="Genomic_DNA"/>
</dbReference>
<evidence type="ECO:0000313" key="2">
    <source>
        <dbReference type="Proteomes" id="UP000460751"/>
    </source>
</evidence>
<proteinExistence type="predicted"/>
<sequence>MESYGDLIESSSYMEARKMARSEHESSIQDVEQLTQQLRISKHELAYALGIEPESMAQLDYVHSPRLQQVMAILNRVEPWEGSTSAAWCWYRCKPIPALGGLTASQLVSSDRGSEVLAYLAAVAEGGYS</sequence>
<organism evidence="1 2">
    <name type="scientific">Vreelandella halophila</name>
    <dbReference type="NCBI Taxonomy" id="86177"/>
    <lineage>
        <taxon>Bacteria</taxon>
        <taxon>Pseudomonadati</taxon>
        <taxon>Pseudomonadota</taxon>
        <taxon>Gammaproteobacteria</taxon>
        <taxon>Oceanospirillales</taxon>
        <taxon>Halomonadaceae</taxon>
        <taxon>Vreelandella</taxon>
    </lineage>
</organism>
<keyword evidence="2" id="KW-1185">Reference proteome</keyword>
<dbReference type="AlphaFoldDB" id="A0A9X4YD81"/>
<dbReference type="RefSeq" id="WP_160899222.1">
    <property type="nucleotide sequence ID" value="NZ_WMEX01000006.1"/>
</dbReference>
<name>A0A9X4YD81_9GAMM</name>
<accession>A0A9X4YD81</accession>
<reference evidence="1 2" key="1">
    <citation type="submission" date="2019-11" db="EMBL/GenBank/DDBJ databases">
        <title>Genome sequences of 17 halophilic strains isolated from different environments.</title>
        <authorList>
            <person name="Furrow R.E."/>
        </authorList>
    </citation>
    <scope>NUCLEOTIDE SEQUENCE [LARGE SCALE GENOMIC DNA]</scope>
    <source>
        <strain evidence="1 2">22507_15_FS</strain>
    </source>
</reference>
<gene>
    <name evidence="1" type="ORF">GLW01_12230</name>
</gene>
<dbReference type="OrthoDB" id="8755366at2"/>
<evidence type="ECO:0000313" key="1">
    <source>
        <dbReference type="EMBL" id="MYL27559.1"/>
    </source>
</evidence>